<proteinExistence type="predicted"/>
<dbReference type="RefSeq" id="WP_378533949.1">
    <property type="nucleotide sequence ID" value="NZ_JBHSBH010000009.1"/>
</dbReference>
<keyword evidence="2" id="KW-1185">Reference proteome</keyword>
<protein>
    <submittedName>
        <fullName evidence="1">Uncharacterized protein</fullName>
    </submittedName>
</protein>
<evidence type="ECO:0000313" key="1">
    <source>
        <dbReference type="EMBL" id="MFC3997207.1"/>
    </source>
</evidence>
<comment type="caution">
    <text evidence="1">The sequence shown here is derived from an EMBL/GenBank/DDBJ whole genome shotgun (WGS) entry which is preliminary data.</text>
</comment>
<evidence type="ECO:0000313" key="2">
    <source>
        <dbReference type="Proteomes" id="UP001595847"/>
    </source>
</evidence>
<sequence>MDEDHEAVLDEHDARIAEQRLADIEAGRSSVIPLDRVERALGL</sequence>
<organism evidence="1 2">
    <name type="scientific">Nocardiopsis sediminis</name>
    <dbReference type="NCBI Taxonomy" id="1778267"/>
    <lineage>
        <taxon>Bacteria</taxon>
        <taxon>Bacillati</taxon>
        <taxon>Actinomycetota</taxon>
        <taxon>Actinomycetes</taxon>
        <taxon>Streptosporangiales</taxon>
        <taxon>Nocardiopsidaceae</taxon>
        <taxon>Nocardiopsis</taxon>
    </lineage>
</organism>
<name>A0ABV8FM56_9ACTN</name>
<reference evidence="2" key="1">
    <citation type="journal article" date="2019" name="Int. J. Syst. Evol. Microbiol.">
        <title>The Global Catalogue of Microorganisms (GCM) 10K type strain sequencing project: providing services to taxonomists for standard genome sequencing and annotation.</title>
        <authorList>
            <consortium name="The Broad Institute Genomics Platform"/>
            <consortium name="The Broad Institute Genome Sequencing Center for Infectious Disease"/>
            <person name="Wu L."/>
            <person name="Ma J."/>
        </authorList>
    </citation>
    <scope>NUCLEOTIDE SEQUENCE [LARGE SCALE GENOMIC DNA]</scope>
    <source>
        <strain evidence="2">TBRC 1826</strain>
    </source>
</reference>
<accession>A0ABV8FM56</accession>
<gene>
    <name evidence="1" type="ORF">ACFOVU_14835</name>
</gene>
<dbReference type="Proteomes" id="UP001595847">
    <property type="component" value="Unassembled WGS sequence"/>
</dbReference>
<dbReference type="EMBL" id="JBHSBH010000009">
    <property type="protein sequence ID" value="MFC3997207.1"/>
    <property type="molecule type" value="Genomic_DNA"/>
</dbReference>